<dbReference type="PRINTS" id="PR00038">
    <property type="entry name" value="HTHLUXR"/>
</dbReference>
<feature type="transmembrane region" description="Helical" evidence="4">
    <location>
        <begin position="77"/>
        <end position="99"/>
    </location>
</feature>
<dbReference type="PANTHER" id="PTHR44688">
    <property type="entry name" value="DNA-BINDING TRANSCRIPTIONAL ACTIVATOR DEVR_DOSR"/>
    <property type="match status" value="1"/>
</dbReference>
<keyword evidence="7" id="KW-1185">Reference proteome</keyword>
<dbReference type="InterPro" id="IPR000792">
    <property type="entry name" value="Tscrpt_reg_LuxR_C"/>
</dbReference>
<gene>
    <name evidence="6" type="ORF">C2L80_09045</name>
</gene>
<evidence type="ECO:0000259" key="5">
    <source>
        <dbReference type="PROSITE" id="PS50043"/>
    </source>
</evidence>
<evidence type="ECO:0000256" key="2">
    <source>
        <dbReference type="ARBA" id="ARBA00023125"/>
    </source>
</evidence>
<evidence type="ECO:0000313" key="7">
    <source>
        <dbReference type="Proteomes" id="UP000236488"/>
    </source>
</evidence>
<dbReference type="PANTHER" id="PTHR44688:SF16">
    <property type="entry name" value="DNA-BINDING TRANSCRIPTIONAL ACTIVATOR DEVR_DOSR"/>
    <property type="match status" value="1"/>
</dbReference>
<sequence>MGVSPDSGELAFARAGEKTRVLFGAIMRGVKGGGMESKRDGGGSRAGTVAMAVGFFVWYTCSNWVSALTYGASFSFWWLNKSGAVVIVTVLACVVLWRVPVPRRVGRALDWAFAAVYAGSFIVLSGGAGLLEPLGDVVGLLLFAAAQTWMVARWGLCYARSSTDDVTRALLLAIALVAAVKCVTTFLPEAATMALMLALPFLSMGMLALRQRNAGGERPAERWFARSSLPSFGRIVAAVAVFFFIWSILNMTLKYGTGHYSFGTAATPLYTLLSQIILFAFCAFVYVWVFARRRHLDITVVWRFTYVLMALALFMLTAFGMAQFIQAFTGAAVVVAKMFLWLGLANVAHHGPFKPFMVFLPGMLLYSLPDWLGRSAASFLGLESLNPAIASFLLVVAVVMVAFFLPSRSPDVQRLLSDLNDEGRRAIGDGDGIDERCRAVGERRGLSPREIEIMQYLCKGRSRPYIAETLYLSENTVRTHSRRIYGKLDVHNKQELLDLVRGERRA</sequence>
<dbReference type="AlphaFoldDB" id="A0A2K2U458"/>
<keyword evidence="4" id="KW-0812">Transmembrane</keyword>
<accession>A0A2K2U458</accession>
<keyword evidence="4" id="KW-0472">Membrane</keyword>
<dbReference type="InterPro" id="IPR016032">
    <property type="entry name" value="Sig_transdc_resp-reg_C-effctor"/>
</dbReference>
<dbReference type="Pfam" id="PF00196">
    <property type="entry name" value="GerE"/>
    <property type="match status" value="1"/>
</dbReference>
<feature type="transmembrane region" description="Helical" evidence="4">
    <location>
        <begin position="269"/>
        <end position="289"/>
    </location>
</feature>
<feature type="domain" description="HTH luxR-type" evidence="5">
    <location>
        <begin position="439"/>
        <end position="504"/>
    </location>
</feature>
<dbReference type="Proteomes" id="UP000236488">
    <property type="component" value="Unassembled WGS sequence"/>
</dbReference>
<organism evidence="6 7">
    <name type="scientific">Rubneribacter badeniensis</name>
    <dbReference type="NCBI Taxonomy" id="2070688"/>
    <lineage>
        <taxon>Bacteria</taxon>
        <taxon>Bacillati</taxon>
        <taxon>Actinomycetota</taxon>
        <taxon>Coriobacteriia</taxon>
        <taxon>Eggerthellales</taxon>
        <taxon>Eggerthellaceae</taxon>
        <taxon>Rubneribacter</taxon>
    </lineage>
</organism>
<evidence type="ECO:0000313" key="6">
    <source>
        <dbReference type="EMBL" id="PNV64988.1"/>
    </source>
</evidence>
<name>A0A2K2U458_9ACTN</name>
<dbReference type="GO" id="GO:0006355">
    <property type="term" value="P:regulation of DNA-templated transcription"/>
    <property type="evidence" value="ECO:0007669"/>
    <property type="project" value="InterPro"/>
</dbReference>
<evidence type="ECO:0000256" key="3">
    <source>
        <dbReference type="ARBA" id="ARBA00023163"/>
    </source>
</evidence>
<feature type="transmembrane region" description="Helical" evidence="4">
    <location>
        <begin position="46"/>
        <end position="65"/>
    </location>
</feature>
<protein>
    <recommendedName>
        <fullName evidence="5">HTH luxR-type domain-containing protein</fullName>
    </recommendedName>
</protein>
<feature type="transmembrane region" description="Helical" evidence="4">
    <location>
        <begin position="111"/>
        <end position="131"/>
    </location>
</feature>
<keyword evidence="4" id="KW-1133">Transmembrane helix</keyword>
<dbReference type="EMBL" id="PPEL01000055">
    <property type="protein sequence ID" value="PNV64988.1"/>
    <property type="molecule type" value="Genomic_DNA"/>
</dbReference>
<dbReference type="GO" id="GO:0003677">
    <property type="term" value="F:DNA binding"/>
    <property type="evidence" value="ECO:0007669"/>
    <property type="project" value="UniProtKB-KW"/>
</dbReference>
<feature type="transmembrane region" description="Helical" evidence="4">
    <location>
        <begin position="325"/>
        <end position="344"/>
    </location>
</feature>
<feature type="transmembrane region" description="Helical" evidence="4">
    <location>
        <begin position="231"/>
        <end position="249"/>
    </location>
</feature>
<keyword evidence="1" id="KW-0805">Transcription regulation</keyword>
<feature type="transmembrane region" description="Helical" evidence="4">
    <location>
        <begin position="193"/>
        <end position="210"/>
    </location>
</feature>
<dbReference type="Gene3D" id="1.10.10.10">
    <property type="entry name" value="Winged helix-like DNA-binding domain superfamily/Winged helix DNA-binding domain"/>
    <property type="match status" value="1"/>
</dbReference>
<evidence type="ECO:0000256" key="1">
    <source>
        <dbReference type="ARBA" id="ARBA00023015"/>
    </source>
</evidence>
<dbReference type="PROSITE" id="PS50043">
    <property type="entry name" value="HTH_LUXR_2"/>
    <property type="match status" value="1"/>
</dbReference>
<dbReference type="SUPFAM" id="SSF46894">
    <property type="entry name" value="C-terminal effector domain of the bipartite response regulators"/>
    <property type="match status" value="1"/>
</dbReference>
<feature type="transmembrane region" description="Helical" evidence="4">
    <location>
        <begin position="385"/>
        <end position="405"/>
    </location>
</feature>
<feature type="transmembrane region" description="Helical" evidence="4">
    <location>
        <begin position="137"/>
        <end position="157"/>
    </location>
</feature>
<keyword evidence="3" id="KW-0804">Transcription</keyword>
<reference evidence="6 7" key="1">
    <citation type="journal article" date="2018" name="Int. J. Syst. Evol. Microbiol.">
        <title>Rubneribacter badeniensis gen. nov., sp. nov. and Enteroscipio rubneri gen. nov., sp. nov., new members of the Eggerthellaceae isolated from human faeces.</title>
        <authorList>
            <person name="Danylec N."/>
            <person name="Gobl A."/>
            <person name="Stoll D.A."/>
            <person name="Hetzer B."/>
            <person name="Kulling S.E."/>
            <person name="Huch M."/>
        </authorList>
    </citation>
    <scope>NUCLEOTIDE SEQUENCE [LARGE SCALE GENOMIC DNA]</scope>
    <source>
        <strain evidence="6 7">ResAG-85</strain>
    </source>
</reference>
<feature type="transmembrane region" description="Helical" evidence="4">
    <location>
        <begin position="356"/>
        <end position="373"/>
    </location>
</feature>
<evidence type="ECO:0000256" key="4">
    <source>
        <dbReference type="SAM" id="Phobius"/>
    </source>
</evidence>
<dbReference type="CDD" id="cd06170">
    <property type="entry name" value="LuxR_C_like"/>
    <property type="match status" value="1"/>
</dbReference>
<proteinExistence type="predicted"/>
<dbReference type="InterPro" id="IPR036388">
    <property type="entry name" value="WH-like_DNA-bd_sf"/>
</dbReference>
<dbReference type="SMART" id="SM00421">
    <property type="entry name" value="HTH_LUXR"/>
    <property type="match status" value="1"/>
</dbReference>
<keyword evidence="2" id="KW-0238">DNA-binding</keyword>
<feature type="transmembrane region" description="Helical" evidence="4">
    <location>
        <begin position="169"/>
        <end position="187"/>
    </location>
</feature>
<comment type="caution">
    <text evidence="6">The sequence shown here is derived from an EMBL/GenBank/DDBJ whole genome shotgun (WGS) entry which is preliminary data.</text>
</comment>
<feature type="transmembrane region" description="Helical" evidence="4">
    <location>
        <begin position="301"/>
        <end position="319"/>
    </location>
</feature>